<name>A0A438D363_VITVI</name>
<feature type="compositionally biased region" description="Polar residues" evidence="1">
    <location>
        <begin position="34"/>
        <end position="49"/>
    </location>
</feature>
<gene>
    <name evidence="2" type="ORF">CK203_108030</name>
</gene>
<dbReference type="Proteomes" id="UP000288805">
    <property type="component" value="Unassembled WGS sequence"/>
</dbReference>
<evidence type="ECO:0000313" key="2">
    <source>
        <dbReference type="EMBL" id="RVW29903.1"/>
    </source>
</evidence>
<feature type="compositionally biased region" description="Low complexity" evidence="1">
    <location>
        <begin position="82"/>
        <end position="98"/>
    </location>
</feature>
<evidence type="ECO:0000313" key="3">
    <source>
        <dbReference type="Proteomes" id="UP000288805"/>
    </source>
</evidence>
<protein>
    <submittedName>
        <fullName evidence="2">Uncharacterized protein</fullName>
    </submittedName>
</protein>
<feature type="region of interest" description="Disordered" evidence="1">
    <location>
        <begin position="79"/>
        <end position="99"/>
    </location>
</feature>
<organism evidence="2 3">
    <name type="scientific">Vitis vinifera</name>
    <name type="common">Grape</name>
    <dbReference type="NCBI Taxonomy" id="29760"/>
    <lineage>
        <taxon>Eukaryota</taxon>
        <taxon>Viridiplantae</taxon>
        <taxon>Streptophyta</taxon>
        <taxon>Embryophyta</taxon>
        <taxon>Tracheophyta</taxon>
        <taxon>Spermatophyta</taxon>
        <taxon>Magnoliopsida</taxon>
        <taxon>eudicotyledons</taxon>
        <taxon>Gunneridae</taxon>
        <taxon>Pentapetalae</taxon>
        <taxon>rosids</taxon>
        <taxon>Vitales</taxon>
        <taxon>Vitaceae</taxon>
        <taxon>Viteae</taxon>
        <taxon>Vitis</taxon>
    </lineage>
</organism>
<sequence>MGLKKGGLTTLKGLRVDQNLMALGAVGSMEEGQHSSPNLSKRGPTQATDAGTLKGLRAPEVKVSDESLLEEVAKYSSSEPRSSLSFGGWGSPSSSSFSKGDKAMVVVDRGLRDLDGIEGGEAVVDPLRVIWADGSERGAASIFFWGGGGGGAKAMVGKEFLDRVLGNRLEEDEEGVAEPWLNSSFVTSVDA</sequence>
<proteinExistence type="predicted"/>
<comment type="caution">
    <text evidence="2">The sequence shown here is derived from an EMBL/GenBank/DDBJ whole genome shotgun (WGS) entry which is preliminary data.</text>
</comment>
<evidence type="ECO:0000256" key="1">
    <source>
        <dbReference type="SAM" id="MobiDB-lite"/>
    </source>
</evidence>
<dbReference type="AlphaFoldDB" id="A0A438D363"/>
<reference evidence="2 3" key="1">
    <citation type="journal article" date="2018" name="PLoS Genet.">
        <title>Population sequencing reveals clonal diversity and ancestral inbreeding in the grapevine cultivar Chardonnay.</title>
        <authorList>
            <person name="Roach M.J."/>
            <person name="Johnson D.L."/>
            <person name="Bohlmann J."/>
            <person name="van Vuuren H.J."/>
            <person name="Jones S.J."/>
            <person name="Pretorius I.S."/>
            <person name="Schmidt S.A."/>
            <person name="Borneman A.R."/>
        </authorList>
    </citation>
    <scope>NUCLEOTIDE SEQUENCE [LARGE SCALE GENOMIC DNA]</scope>
    <source>
        <strain evidence="3">cv. Chardonnay</strain>
        <tissue evidence="2">Leaf</tissue>
    </source>
</reference>
<accession>A0A438D363</accession>
<feature type="region of interest" description="Disordered" evidence="1">
    <location>
        <begin position="25"/>
        <end position="56"/>
    </location>
</feature>
<dbReference type="EMBL" id="QGNW01001822">
    <property type="protein sequence ID" value="RVW29903.1"/>
    <property type="molecule type" value="Genomic_DNA"/>
</dbReference>